<dbReference type="InterPro" id="IPR010430">
    <property type="entry name" value="DUF1028"/>
</dbReference>
<dbReference type="Proteomes" id="UP000000493">
    <property type="component" value="Chromosome"/>
</dbReference>
<dbReference type="EMBL" id="CP002859">
    <property type="protein sequence ID" value="AEI46852.1"/>
    <property type="molecule type" value="Genomic_DNA"/>
</dbReference>
<dbReference type="SUPFAM" id="SSF56235">
    <property type="entry name" value="N-terminal nucleophile aminohydrolases (Ntn hydrolases)"/>
    <property type="match status" value="1"/>
</dbReference>
<organism evidence="1 2">
    <name type="scientific">Runella slithyformis (strain ATCC 29530 / DSM 19594 / LMG 11500 / NCIMB 11436 / LSU 4)</name>
    <dbReference type="NCBI Taxonomy" id="761193"/>
    <lineage>
        <taxon>Bacteria</taxon>
        <taxon>Pseudomonadati</taxon>
        <taxon>Bacteroidota</taxon>
        <taxon>Cytophagia</taxon>
        <taxon>Cytophagales</taxon>
        <taxon>Spirosomataceae</taxon>
        <taxon>Runella</taxon>
    </lineage>
</organism>
<reference evidence="2" key="1">
    <citation type="submission" date="2011-06" db="EMBL/GenBank/DDBJ databases">
        <title>The complete genome of chromosome of Runella slithyformis DSM 19594.</title>
        <authorList>
            <consortium name="US DOE Joint Genome Institute (JGI-PGF)"/>
            <person name="Lucas S."/>
            <person name="Han J."/>
            <person name="Lapidus A."/>
            <person name="Bruce D."/>
            <person name="Goodwin L."/>
            <person name="Pitluck S."/>
            <person name="Peters L."/>
            <person name="Kyrpides N."/>
            <person name="Mavromatis K."/>
            <person name="Ivanova N."/>
            <person name="Ovchinnikova G."/>
            <person name="Zhang X."/>
            <person name="Misra M."/>
            <person name="Detter J.C."/>
            <person name="Tapia R."/>
            <person name="Han C."/>
            <person name="Land M."/>
            <person name="Hauser L."/>
            <person name="Markowitz V."/>
            <person name="Cheng J.-F."/>
            <person name="Hugenholtz P."/>
            <person name="Woyke T."/>
            <person name="Wu D."/>
            <person name="Tindall B."/>
            <person name="Faehrich R."/>
            <person name="Brambilla E."/>
            <person name="Klenk H.-P."/>
            <person name="Eisen J.A."/>
        </authorList>
    </citation>
    <scope>NUCLEOTIDE SEQUENCE [LARGE SCALE GENOMIC DNA]</scope>
    <source>
        <strain evidence="2">ATCC 29530 / DSM 19594 / LMG 11500 / NCIMB 11436 / LSU 4</strain>
    </source>
</reference>
<gene>
    <name evidence="1" type="ordered locus">Runsl_0402</name>
</gene>
<dbReference type="InterPro" id="IPR011990">
    <property type="entry name" value="TPR-like_helical_dom_sf"/>
</dbReference>
<dbReference type="AlphaFoldDB" id="A0A7U3ZGS6"/>
<evidence type="ECO:0000313" key="1">
    <source>
        <dbReference type="EMBL" id="AEI46852.1"/>
    </source>
</evidence>
<dbReference type="PANTHER" id="PTHR39328">
    <property type="entry name" value="BLL2871 PROTEIN"/>
    <property type="match status" value="1"/>
</dbReference>
<evidence type="ECO:0000313" key="2">
    <source>
        <dbReference type="Proteomes" id="UP000000493"/>
    </source>
</evidence>
<name>A0A7U3ZGS6_RUNSL</name>
<dbReference type="SUPFAM" id="SSF48452">
    <property type="entry name" value="TPR-like"/>
    <property type="match status" value="1"/>
</dbReference>
<accession>A0A7U3ZGS6</accession>
<keyword evidence="2" id="KW-1185">Reference proteome</keyword>
<dbReference type="RefSeq" id="WP_013926177.1">
    <property type="nucleotide sequence ID" value="NC_015703.1"/>
</dbReference>
<reference evidence="1 2" key="2">
    <citation type="journal article" date="2012" name="Stand. Genomic Sci.">
        <title>Complete genome sequence of the aquatic bacterium Runella slithyformis type strain (LSU 4(T)).</title>
        <authorList>
            <person name="Copeland A."/>
            <person name="Zhang X."/>
            <person name="Misra M."/>
            <person name="Lapidus A."/>
            <person name="Nolan M."/>
            <person name="Lucas S."/>
            <person name="Deshpande S."/>
            <person name="Cheng J.F."/>
            <person name="Tapia R."/>
            <person name="Goodwin L.A."/>
            <person name="Pitluck S."/>
            <person name="Liolios K."/>
            <person name="Pagani I."/>
            <person name="Ivanova N."/>
            <person name="Mikhailova N."/>
            <person name="Pati A."/>
            <person name="Chen A."/>
            <person name="Palaniappan K."/>
            <person name="Land M."/>
            <person name="Hauser L."/>
            <person name="Pan C."/>
            <person name="Jeffries C.D."/>
            <person name="Detter J.C."/>
            <person name="Brambilla E.M."/>
            <person name="Rohde M."/>
            <person name="Djao O.D."/>
            <person name="Goker M."/>
            <person name="Sikorski J."/>
            <person name="Tindall B.J."/>
            <person name="Woyke T."/>
            <person name="Bristow J."/>
            <person name="Eisen J.A."/>
            <person name="Markowitz V."/>
            <person name="Hugenholtz P."/>
            <person name="Kyrpides N.C."/>
            <person name="Klenk H.P."/>
            <person name="Mavromatis K."/>
        </authorList>
    </citation>
    <scope>NUCLEOTIDE SEQUENCE [LARGE SCALE GENOMIC DNA]</scope>
    <source>
        <strain evidence="2">ATCC 29530 / DSM 19594 / LMG 11500 / NCIMB 11436 / LSU 4</strain>
    </source>
</reference>
<sequence length="329" mass="36002">MRNSIFLFVFLGLIFSRTHAQFFKKDNGLAHTFSIVARDEKTGEIAVGVQSHWFSVGTSVSWAEAGVGAVATQSFTNKSFGVRGLALLKSGKTAHEALDILLSDDAGREVRQVGIVDAKGNVANFTGKNCVDFAGDLKGKNYAVQSNMMLTDAVPAAMAKSFEANAQLPLAERVLEALKAAQKVGGDIRGKQSAVLLVVKGEATDKPWDDNHLVDLRVDDHPEPLAELQRLLTVQRAYDHMNNGDLAVEKNDMPLAMKEYGAAMKMFPGNLEMQYWTAITLANNGDIQKAALMLKAIYAKEPNWRKMTQRLPKAGLLTVKENELKILVQ</sequence>
<proteinExistence type="predicted"/>
<protein>
    <recommendedName>
        <fullName evidence="3">DUF1028 domain-containing protein</fullName>
    </recommendedName>
</protein>
<dbReference type="PANTHER" id="PTHR39328:SF1">
    <property type="entry name" value="BLL2871 PROTEIN"/>
    <property type="match status" value="1"/>
</dbReference>
<dbReference type="Pfam" id="PF06267">
    <property type="entry name" value="DUF1028"/>
    <property type="match status" value="1"/>
</dbReference>
<dbReference type="Gene3D" id="3.60.20.10">
    <property type="entry name" value="Glutamine Phosphoribosylpyrophosphate, subunit 1, domain 1"/>
    <property type="match status" value="1"/>
</dbReference>
<evidence type="ECO:0008006" key="3">
    <source>
        <dbReference type="Google" id="ProtNLM"/>
    </source>
</evidence>
<dbReference type="InterPro" id="IPR029055">
    <property type="entry name" value="Ntn_hydrolases_N"/>
</dbReference>
<dbReference type="KEGG" id="rsi:Runsl_0402"/>